<evidence type="ECO:0000256" key="2">
    <source>
        <dbReference type="ARBA" id="ARBA00023002"/>
    </source>
</evidence>
<keyword evidence="2" id="KW-0560">Oxidoreductase</keyword>
<accession>A0A4P9W9G5</accession>
<reference evidence="4" key="2">
    <citation type="submission" date="2018-06" db="EMBL/GenBank/DDBJ databases">
        <title>Leveraging single-cell genomics to expand the Fungal Tree of Life.</title>
        <authorList>
            <consortium name="DOE Joint Genome Institute"/>
            <person name="Ahrendt S.R."/>
            <person name="Quandt C.A."/>
            <person name="Ciobanu D."/>
            <person name="Clum A."/>
            <person name="Salamov A."/>
            <person name="Andreopoulos B."/>
            <person name="Cheng J.-F."/>
            <person name="Woyke T."/>
            <person name="Pelin A."/>
            <person name="Henrissat B."/>
            <person name="Reynolds N."/>
            <person name="Benny G.L."/>
            <person name="Smith M.E."/>
            <person name="James T.Y."/>
            <person name="Grigoriev I.V."/>
        </authorList>
    </citation>
    <scope>NUCLEOTIDE SEQUENCE</scope>
    <source>
        <strain evidence="4">Perch Fen</strain>
    </source>
</reference>
<feature type="domain" description="Acyl-CoA oxidase C-terminal" evidence="3">
    <location>
        <begin position="1"/>
        <end position="73"/>
    </location>
</feature>
<name>A0A4P9W9G5_9FUNG</name>
<protein>
    <submittedName>
        <fullName evidence="4">Acyl-CoA oxidase</fullName>
    </submittedName>
</protein>
<evidence type="ECO:0000313" key="4">
    <source>
        <dbReference type="EMBL" id="RKO89201.1"/>
    </source>
</evidence>
<comment type="similarity">
    <text evidence="1">Belongs to the acyl-CoA oxidase family.</text>
</comment>
<dbReference type="GO" id="GO:0033540">
    <property type="term" value="P:fatty acid beta-oxidation using acyl-CoA oxidase"/>
    <property type="evidence" value="ECO:0007669"/>
    <property type="project" value="TreeGrafter"/>
</dbReference>
<evidence type="ECO:0000313" key="5">
    <source>
        <dbReference type="EMBL" id="RKO89203.1"/>
    </source>
</evidence>
<dbReference type="AlphaFoldDB" id="A0A4P9W9G5"/>
<dbReference type="InterPro" id="IPR036250">
    <property type="entry name" value="AcylCo_DH-like_C"/>
</dbReference>
<dbReference type="SUPFAM" id="SSF47203">
    <property type="entry name" value="Acyl-CoA dehydrogenase C-terminal domain-like"/>
    <property type="match status" value="1"/>
</dbReference>
<organism evidence="4 6">
    <name type="scientific">Blyttiomyces helicus</name>
    <dbReference type="NCBI Taxonomy" id="388810"/>
    <lineage>
        <taxon>Eukaryota</taxon>
        <taxon>Fungi</taxon>
        <taxon>Fungi incertae sedis</taxon>
        <taxon>Chytridiomycota</taxon>
        <taxon>Chytridiomycota incertae sedis</taxon>
        <taxon>Chytridiomycetes</taxon>
        <taxon>Chytridiomycetes incertae sedis</taxon>
        <taxon>Blyttiomyces</taxon>
    </lineage>
</organism>
<evidence type="ECO:0000256" key="1">
    <source>
        <dbReference type="ARBA" id="ARBA00006288"/>
    </source>
</evidence>
<dbReference type="Gene3D" id="1.20.140.10">
    <property type="entry name" value="Butyryl-CoA Dehydrogenase, subunit A, domain 3"/>
    <property type="match status" value="1"/>
</dbReference>
<dbReference type="EMBL" id="KZ996229">
    <property type="protein sequence ID" value="RKO89203.1"/>
    <property type="molecule type" value="Genomic_DNA"/>
</dbReference>
<dbReference type="EMBL" id="KZ996229">
    <property type="protein sequence ID" value="RKO89201.1"/>
    <property type="molecule type" value="Genomic_DNA"/>
</dbReference>
<evidence type="ECO:0000313" key="6">
    <source>
        <dbReference type="Proteomes" id="UP000269721"/>
    </source>
</evidence>
<dbReference type="PANTHER" id="PTHR10909">
    <property type="entry name" value="ELECTRON TRANSPORT OXIDOREDUCTASE"/>
    <property type="match status" value="1"/>
</dbReference>
<dbReference type="GO" id="GO:0071949">
    <property type="term" value="F:FAD binding"/>
    <property type="evidence" value="ECO:0007669"/>
    <property type="project" value="InterPro"/>
</dbReference>
<keyword evidence="6" id="KW-1185">Reference proteome</keyword>
<proteinExistence type="inferred from homology"/>
<dbReference type="GO" id="GO:0005504">
    <property type="term" value="F:fatty acid binding"/>
    <property type="evidence" value="ECO:0007669"/>
    <property type="project" value="TreeGrafter"/>
</dbReference>
<evidence type="ECO:0000259" key="3">
    <source>
        <dbReference type="Pfam" id="PF01756"/>
    </source>
</evidence>
<dbReference type="InterPro" id="IPR012258">
    <property type="entry name" value="Acyl-CoA_oxidase"/>
</dbReference>
<dbReference type="Proteomes" id="UP000269721">
    <property type="component" value="Unassembled WGS sequence"/>
</dbReference>
<dbReference type="Pfam" id="PF01756">
    <property type="entry name" value="ACOX"/>
    <property type="match status" value="1"/>
</dbReference>
<reference evidence="6" key="1">
    <citation type="journal article" date="2018" name="Nat. Microbiol.">
        <title>Leveraging single-cell genomics to expand the fungal tree of life.</title>
        <authorList>
            <person name="Ahrendt S.R."/>
            <person name="Quandt C.A."/>
            <person name="Ciobanu D."/>
            <person name="Clum A."/>
            <person name="Salamov A."/>
            <person name="Andreopoulos B."/>
            <person name="Cheng J.F."/>
            <person name="Woyke T."/>
            <person name="Pelin A."/>
            <person name="Henrissat B."/>
            <person name="Reynolds N.K."/>
            <person name="Benny G.L."/>
            <person name="Smith M.E."/>
            <person name="James T.Y."/>
            <person name="Grigoriev I.V."/>
        </authorList>
    </citation>
    <scope>NUCLEOTIDE SEQUENCE [LARGE SCALE GENOMIC DNA]</scope>
</reference>
<dbReference type="PANTHER" id="PTHR10909:SF352">
    <property type="entry name" value="ACYL-COENZYME A OXIDASE-LIKE PROTEIN"/>
    <property type="match status" value="1"/>
</dbReference>
<gene>
    <name evidence="4" type="ORF">BDK51DRAFT_51189</name>
    <name evidence="5" type="ORF">BDK51DRAFT_51190</name>
</gene>
<dbReference type="GO" id="GO:0003997">
    <property type="term" value="F:acyl-CoA oxidase activity"/>
    <property type="evidence" value="ECO:0007669"/>
    <property type="project" value="InterPro"/>
</dbReference>
<sequence length="91" mass="10692">MDWIRSKVSQLCKEVRKDAIPLTDAFGISDYVINSPFGRYDGNIYEHYFAAVQKKHEAGAIPPYFQRQIYPLLHRNLDQEETLELDDEDEE</sequence>
<dbReference type="InterPro" id="IPR002655">
    <property type="entry name" value="Acyl-CoA_oxidase_C"/>
</dbReference>
<dbReference type="GO" id="GO:0005777">
    <property type="term" value="C:peroxisome"/>
    <property type="evidence" value="ECO:0007669"/>
    <property type="project" value="InterPro"/>
</dbReference>
<dbReference type="OrthoDB" id="2391054at2759"/>
<dbReference type="GO" id="GO:0055088">
    <property type="term" value="P:lipid homeostasis"/>
    <property type="evidence" value="ECO:0007669"/>
    <property type="project" value="TreeGrafter"/>
</dbReference>